<evidence type="ECO:0000313" key="1">
    <source>
        <dbReference type="EMBL" id="GMR53771.1"/>
    </source>
</evidence>
<gene>
    <name evidence="1" type="ORF">PMAYCL1PPCAC_23966</name>
</gene>
<evidence type="ECO:0000313" key="2">
    <source>
        <dbReference type="Proteomes" id="UP001328107"/>
    </source>
</evidence>
<keyword evidence="2" id="KW-1185">Reference proteome</keyword>
<organism evidence="1 2">
    <name type="scientific">Pristionchus mayeri</name>
    <dbReference type="NCBI Taxonomy" id="1317129"/>
    <lineage>
        <taxon>Eukaryota</taxon>
        <taxon>Metazoa</taxon>
        <taxon>Ecdysozoa</taxon>
        <taxon>Nematoda</taxon>
        <taxon>Chromadorea</taxon>
        <taxon>Rhabditida</taxon>
        <taxon>Rhabditina</taxon>
        <taxon>Diplogasteromorpha</taxon>
        <taxon>Diplogasteroidea</taxon>
        <taxon>Neodiplogasteridae</taxon>
        <taxon>Pristionchus</taxon>
    </lineage>
</organism>
<dbReference type="AlphaFoldDB" id="A0AAN5CZV2"/>
<feature type="non-terminal residue" evidence="1">
    <location>
        <position position="333"/>
    </location>
</feature>
<protein>
    <submittedName>
        <fullName evidence="1">Uncharacterized protein</fullName>
    </submittedName>
</protein>
<sequence length="333" mass="37880">MHRCLHDGLHLLDKGVISDIIIGSKTPSCKWYAGSIALQDAQGIKIETPRSWVQPRPLFDAKLTGSEKGIHAETSIVFMCMRDAFGSDEEALTPLIFAECLAIKMMRVREYSSVYVDNLKLVARLLQDEFVRSDLKEACSYKFHVSFSHVVDRMTSFCAVDDGSLAPFEAINKLILTGRNGNATRGVERKQTIRHLTRMSILRKLLTLPLTSEERSRASILFSSLKAESVVRFTRRFKMITGARECFRNFSHSHRRVITSPLPEFPTCSSTPRLVEAVKRQKDYRVPAPLSICCSCTLDFREGNGVNERAKQFTNWYVIECYAYPISTFHFSF</sequence>
<reference evidence="2" key="1">
    <citation type="submission" date="2022-10" db="EMBL/GenBank/DDBJ databases">
        <title>Genome assembly of Pristionchus species.</title>
        <authorList>
            <person name="Yoshida K."/>
            <person name="Sommer R.J."/>
        </authorList>
    </citation>
    <scope>NUCLEOTIDE SEQUENCE [LARGE SCALE GENOMIC DNA]</scope>
    <source>
        <strain evidence="2">RS5460</strain>
    </source>
</reference>
<name>A0AAN5CZV2_9BILA</name>
<dbReference type="Proteomes" id="UP001328107">
    <property type="component" value="Unassembled WGS sequence"/>
</dbReference>
<comment type="caution">
    <text evidence="1">The sequence shown here is derived from an EMBL/GenBank/DDBJ whole genome shotgun (WGS) entry which is preliminary data.</text>
</comment>
<accession>A0AAN5CZV2</accession>
<dbReference type="EMBL" id="BTRK01000005">
    <property type="protein sequence ID" value="GMR53771.1"/>
    <property type="molecule type" value="Genomic_DNA"/>
</dbReference>
<proteinExistence type="predicted"/>